<proteinExistence type="predicted"/>
<accession>A0AAV4W857</accession>
<name>A0AAV4W857_CAEEX</name>
<protein>
    <submittedName>
        <fullName evidence="1">Uncharacterized protein</fullName>
    </submittedName>
</protein>
<dbReference type="AlphaFoldDB" id="A0AAV4W857"/>
<comment type="caution">
    <text evidence="1">The sequence shown here is derived from an EMBL/GenBank/DDBJ whole genome shotgun (WGS) entry which is preliminary data.</text>
</comment>
<dbReference type="Proteomes" id="UP001054945">
    <property type="component" value="Unassembled WGS sequence"/>
</dbReference>
<keyword evidence="2" id="KW-1185">Reference proteome</keyword>
<sequence>MMKEKLVKKTPSTTEIYIPRDICKSCLIKVTDGNFLKTLKGRGIEGPIRNHKKQVEKDFRKKDGAAMMQCSQNNLWQCRCKQADAGHEIQPVWHCDKIRPWSLKSPWSR</sequence>
<evidence type="ECO:0000313" key="1">
    <source>
        <dbReference type="EMBL" id="GIY78563.1"/>
    </source>
</evidence>
<reference evidence="1 2" key="1">
    <citation type="submission" date="2021-06" db="EMBL/GenBank/DDBJ databases">
        <title>Caerostris extrusa draft genome.</title>
        <authorList>
            <person name="Kono N."/>
            <person name="Arakawa K."/>
        </authorList>
    </citation>
    <scope>NUCLEOTIDE SEQUENCE [LARGE SCALE GENOMIC DNA]</scope>
</reference>
<organism evidence="1 2">
    <name type="scientific">Caerostris extrusa</name>
    <name type="common">Bark spider</name>
    <name type="synonym">Caerostris bankana</name>
    <dbReference type="NCBI Taxonomy" id="172846"/>
    <lineage>
        <taxon>Eukaryota</taxon>
        <taxon>Metazoa</taxon>
        <taxon>Ecdysozoa</taxon>
        <taxon>Arthropoda</taxon>
        <taxon>Chelicerata</taxon>
        <taxon>Arachnida</taxon>
        <taxon>Araneae</taxon>
        <taxon>Araneomorphae</taxon>
        <taxon>Entelegynae</taxon>
        <taxon>Araneoidea</taxon>
        <taxon>Araneidae</taxon>
        <taxon>Caerostris</taxon>
    </lineage>
</organism>
<dbReference type="EMBL" id="BPLR01015769">
    <property type="protein sequence ID" value="GIY78563.1"/>
    <property type="molecule type" value="Genomic_DNA"/>
</dbReference>
<gene>
    <name evidence="1" type="ORF">CEXT_785061</name>
</gene>
<evidence type="ECO:0000313" key="2">
    <source>
        <dbReference type="Proteomes" id="UP001054945"/>
    </source>
</evidence>